<gene>
    <name evidence="2" type="ORF">NBR_LOCUS5452</name>
</gene>
<dbReference type="EMBL" id="UYSL01013212">
    <property type="protein sequence ID" value="VDL69041.1"/>
    <property type="molecule type" value="Genomic_DNA"/>
</dbReference>
<evidence type="ECO:0000313" key="4">
    <source>
        <dbReference type="WBParaSite" id="NBR_0000545101-mRNA-1"/>
    </source>
</evidence>
<proteinExistence type="predicted"/>
<keyword evidence="3" id="KW-1185">Reference proteome</keyword>
<feature type="chain" id="PRO_5043124756" evidence="1">
    <location>
        <begin position="18"/>
        <end position="89"/>
    </location>
</feature>
<reference evidence="4" key="1">
    <citation type="submission" date="2017-02" db="UniProtKB">
        <authorList>
            <consortium name="WormBaseParasite"/>
        </authorList>
    </citation>
    <scope>IDENTIFICATION</scope>
</reference>
<evidence type="ECO:0000313" key="3">
    <source>
        <dbReference type="Proteomes" id="UP000271162"/>
    </source>
</evidence>
<feature type="signal peptide" evidence="1">
    <location>
        <begin position="1"/>
        <end position="17"/>
    </location>
</feature>
<evidence type="ECO:0000256" key="1">
    <source>
        <dbReference type="SAM" id="SignalP"/>
    </source>
</evidence>
<dbReference type="Proteomes" id="UP000271162">
    <property type="component" value="Unassembled WGS sequence"/>
</dbReference>
<evidence type="ECO:0000313" key="2">
    <source>
        <dbReference type="EMBL" id="VDL69041.1"/>
    </source>
</evidence>
<name>A0A0N4XSE9_NIPBR</name>
<organism evidence="4">
    <name type="scientific">Nippostrongylus brasiliensis</name>
    <name type="common">Rat hookworm</name>
    <dbReference type="NCBI Taxonomy" id="27835"/>
    <lineage>
        <taxon>Eukaryota</taxon>
        <taxon>Metazoa</taxon>
        <taxon>Ecdysozoa</taxon>
        <taxon>Nematoda</taxon>
        <taxon>Chromadorea</taxon>
        <taxon>Rhabditida</taxon>
        <taxon>Rhabditina</taxon>
        <taxon>Rhabditomorpha</taxon>
        <taxon>Strongyloidea</taxon>
        <taxon>Heligmosomidae</taxon>
        <taxon>Nippostrongylus</taxon>
    </lineage>
</organism>
<protein>
    <submittedName>
        <fullName evidence="4">Secreted protein</fullName>
    </submittedName>
</protein>
<dbReference type="WBParaSite" id="NBR_0000545101-mRNA-1">
    <property type="protein sequence ID" value="NBR_0000545101-mRNA-1"/>
    <property type="gene ID" value="NBR_0000545101"/>
</dbReference>
<keyword evidence="1" id="KW-0732">Signal</keyword>
<sequence length="89" mass="10044">MKLLVLLVTLGSIAVLSAPLPGPLEEQFNLPSFTTKQENHGELFVEKCSRAWPENHILCTNYAKLLDKSLFLSFFFILISSPALKTREH</sequence>
<reference evidence="2 3" key="2">
    <citation type="submission" date="2018-11" db="EMBL/GenBank/DDBJ databases">
        <authorList>
            <consortium name="Pathogen Informatics"/>
        </authorList>
    </citation>
    <scope>NUCLEOTIDE SEQUENCE [LARGE SCALE GENOMIC DNA]</scope>
</reference>
<dbReference type="AlphaFoldDB" id="A0A0N4XSE9"/>
<accession>A0A0N4XSE9</accession>